<dbReference type="EMBL" id="VDCV01000008">
    <property type="protein sequence ID" value="KAB5544416.1"/>
    <property type="molecule type" value="Genomic_DNA"/>
</dbReference>
<keyword evidence="2" id="KW-1185">Reference proteome</keyword>
<dbReference type="Gene3D" id="3.10.450.50">
    <property type="match status" value="1"/>
</dbReference>
<dbReference type="InterPro" id="IPR032710">
    <property type="entry name" value="NTF2-like_dom_sf"/>
</dbReference>
<name>A0A5N5LR42_9ROSI</name>
<protein>
    <recommendedName>
        <fullName evidence="3">Wound-induced protein 1</fullName>
    </recommendedName>
</protein>
<gene>
    <name evidence="1" type="ORF">DKX38_012528</name>
</gene>
<dbReference type="SUPFAM" id="SSF54427">
    <property type="entry name" value="NTF2-like"/>
    <property type="match status" value="1"/>
</dbReference>
<organism evidence="1 2">
    <name type="scientific">Salix brachista</name>
    <dbReference type="NCBI Taxonomy" id="2182728"/>
    <lineage>
        <taxon>Eukaryota</taxon>
        <taxon>Viridiplantae</taxon>
        <taxon>Streptophyta</taxon>
        <taxon>Embryophyta</taxon>
        <taxon>Tracheophyta</taxon>
        <taxon>Spermatophyta</taxon>
        <taxon>Magnoliopsida</taxon>
        <taxon>eudicotyledons</taxon>
        <taxon>Gunneridae</taxon>
        <taxon>Pentapetalae</taxon>
        <taxon>rosids</taxon>
        <taxon>fabids</taxon>
        <taxon>Malpighiales</taxon>
        <taxon>Salicaceae</taxon>
        <taxon>Saliceae</taxon>
        <taxon>Salix</taxon>
    </lineage>
</organism>
<evidence type="ECO:0008006" key="3">
    <source>
        <dbReference type="Google" id="ProtNLM"/>
    </source>
</evidence>
<dbReference type="AlphaFoldDB" id="A0A5N5LR42"/>
<dbReference type="Proteomes" id="UP000326939">
    <property type="component" value="Chromosome 8"/>
</dbReference>
<accession>A0A5N5LR42</accession>
<comment type="caution">
    <text evidence="1">The sequence shown here is derived from an EMBL/GenBank/DDBJ whole genome shotgun (WGS) entry which is preliminary data.</text>
</comment>
<dbReference type="PANTHER" id="PTHR33703">
    <property type="entry name" value="OS07G0691300 PROTEIN"/>
    <property type="match status" value="1"/>
</dbReference>
<dbReference type="PANTHER" id="PTHR33703:SF15">
    <property type="entry name" value="WOUND-INDUCED-LIKE PROTEIN"/>
    <property type="match status" value="1"/>
</dbReference>
<dbReference type="Pfam" id="PF07107">
    <property type="entry name" value="WI12"/>
    <property type="match status" value="1"/>
</dbReference>
<sequence length="351" mass="39116">MLAIPFHYCMGHDRCQDSKLSIYVPVMGHAKQNYKTFNAIRVKTKSGKGYISTTLTATKLSGDGIRGEWPEKTKTFVVIDSLEMDPIFFSDKSGLPLKMALDSDAYQSFICKQCSTAPVDKALHVSHYGQNSSHGMIQRSLPRTMTSVRLMRNPLSGPLWIGPIATFNAFQELANSQEILAEITEPKPPTSSKKSQEVVLAFYEALKSRDVDTVHKILARDLEWWFHGPPSHQFMMRLLTGEQKDSDVPFEFSPISITPFGNIVVVEGFDTSRPISWVHAWTVTDGIITQVREYFNTSLTVTRLGNQSQPSDFKSKSSTATEITPVHCPPVWESSLSDQIGKSVPGLVLAI</sequence>
<proteinExistence type="predicted"/>
<reference evidence="2" key="1">
    <citation type="journal article" date="2019" name="Gigascience">
        <title>De novo genome assembly of the endangered Acer yangbiense, a plant species with extremely small populations endemic to Yunnan Province, China.</title>
        <authorList>
            <person name="Yang J."/>
            <person name="Wariss H.M."/>
            <person name="Tao L."/>
            <person name="Zhang R."/>
            <person name="Yun Q."/>
            <person name="Hollingsworth P."/>
            <person name="Dao Z."/>
            <person name="Luo G."/>
            <person name="Guo H."/>
            <person name="Ma Y."/>
            <person name="Sun W."/>
        </authorList>
    </citation>
    <scope>NUCLEOTIDE SEQUENCE [LARGE SCALE GENOMIC DNA]</scope>
    <source>
        <strain evidence="2">cv. br00</strain>
    </source>
</reference>
<evidence type="ECO:0000313" key="1">
    <source>
        <dbReference type="EMBL" id="KAB5544416.1"/>
    </source>
</evidence>
<evidence type="ECO:0000313" key="2">
    <source>
        <dbReference type="Proteomes" id="UP000326939"/>
    </source>
</evidence>
<dbReference type="InterPro" id="IPR009798">
    <property type="entry name" value="Wun1-like"/>
</dbReference>